<dbReference type="Gene3D" id="1.20.58.740">
    <property type="match status" value="1"/>
</dbReference>
<evidence type="ECO:0000313" key="6">
    <source>
        <dbReference type="Proteomes" id="UP001209570"/>
    </source>
</evidence>
<evidence type="ECO:0008006" key="7">
    <source>
        <dbReference type="Google" id="ProtNLM"/>
    </source>
</evidence>
<feature type="compositionally biased region" description="Polar residues" evidence="2">
    <location>
        <begin position="1883"/>
        <end position="1894"/>
    </location>
</feature>
<feature type="domain" description="DOCKER" evidence="4">
    <location>
        <begin position="1473"/>
        <end position="1899"/>
    </location>
</feature>
<feature type="compositionally biased region" description="Low complexity" evidence="2">
    <location>
        <begin position="1172"/>
        <end position="1203"/>
    </location>
</feature>
<dbReference type="Proteomes" id="UP001209570">
    <property type="component" value="Unassembled WGS sequence"/>
</dbReference>
<dbReference type="InterPro" id="IPR027357">
    <property type="entry name" value="DOCKER_dom"/>
</dbReference>
<dbReference type="EMBL" id="JAKCXM010000658">
    <property type="protein sequence ID" value="KAJ0392342.1"/>
    <property type="molecule type" value="Genomic_DNA"/>
</dbReference>
<dbReference type="PANTHER" id="PTHR23317:SF76">
    <property type="entry name" value="LD20667P"/>
    <property type="match status" value="1"/>
</dbReference>
<dbReference type="PANTHER" id="PTHR23317">
    <property type="entry name" value="DEDICATOR OF CYTOKINESIS DOCK"/>
    <property type="match status" value="1"/>
</dbReference>
<dbReference type="InterPro" id="IPR035892">
    <property type="entry name" value="C2_domain_sf"/>
</dbReference>
<dbReference type="GO" id="GO:0007264">
    <property type="term" value="P:small GTPase-mediated signal transduction"/>
    <property type="evidence" value="ECO:0007669"/>
    <property type="project" value="InterPro"/>
</dbReference>
<dbReference type="InterPro" id="IPR046773">
    <property type="entry name" value="DOCKER_Lobe_C"/>
</dbReference>
<sequence length="1956" mass="213979">MGTSDDPAALEHPARTADALKPSELRVATGQPNDSLHPTRGGDALCGDACHGDDGDDREMDFGVPPGTLYVASVPVRAWRRPPRPPLPPSPPDGATSPILHELSRPWHALRMRALDVVDDSVKKKKEWPADQSLLKNYEPRFTGGDATFPTDVEVPSVLTPRVAVDDALAFLVSLRLRFMLGTVEPLSCRLVLYDLQLGCRVSEEFSFSLDDERTQSPPGVFYVLPRHQMSHLVLVLKVAKTLVGDPDAAMAPYCQPERYASEADQQRLREKSLDTQRRLGRYRQTLAWGALAFAEGPHRSMQLYRQRATMSDDQRLASIADILKGTFREKLLPAACELSVERLDDQRIEDAKFLPADSKPSSAALELDDPFSVSEGTDNNNNNNADSTALRCREIQPLCPPSFVPLYGLHGSGPVALGYVHALFVYPLHLDRLPFRNIAVRVQLLAREVEYLSGSDEWWATQDAVVRGAFFASVGAPMTSDATTLVNYHQKSPQFESELKLALPERLTRQHHLLFTIYHVHCKKIAPSQPQQELVGCAVLPLLHRDGALLGDRDYGLSILQPPPTARHSSSGGIIPLPSGYVDVARGELEAVAPVRTSLFVRTRAISSVRSQDSAVAAVLEPFQSLPVDDALPADDAVFQRRLMALRQAVPAAVRHQLPPLLRVVLAYLRGAPTLAPSGFRALLVVLEKASWSPPSRSMGGGVDGLQLLHHVVDLVVDECAVESSAQRVAQLRSTATLRSTVQALASEWLSLLRAGSAEDAEPQRLSLSFASVLLPLLVKSLATQQSPSPSTTRTLPRALPQEDIALVEELLLELARHSTQAQHGLLLQKEVNLAVARCCRALLLVTTAPLPARVVRFVVARTRELERDANVTIHLAFPFLLALVDFELFAVVNGLGLGGDAWLARLVFGRLLELIERQTEERVRAEALRLVRRMFVALAYNARHQSSEDQELISLMFFPMVATVARFTTDGQLLADDAQDDRDTPPLFEARKELLVCVAHLLSTVSLPYLSWYFHEPTSIVRKRKSQTPRDDCALPLSPTAALMHYRRLVEETKRSTAASTSDGRRQSVVVQRRVLSGDAKGPELSRFDEVRVHACLSLVRQIVQLFLVDTQDASHRLLSPELSHSQARSALLELELHRKQRRSRHRQGSVGSLEFTPRASLSNGSKSPARGSSLGPSALSASSSSSSSSAAPSRLAPQRSLPRGFNWSKAASGSALGRRGSLGDADDDGGLDAHVRSLWRIMAETALRVLRTAVDQFEWVLQRIEAPLDYRRAAHAGDTGVSQDEAFALLGAIVDTLFLLLHRASALDCLCHEPDDSFLAQLFHFLGRFLARFRRALFATRIAGLPLIHDLRRVALLVELSVSGDRDADDDPSDDSGGRAGARRSDVAAPLATAFLCQLALVCLEQTGSLLLVRRPLVRVFTSACFSPTAALPPAALATAVDRWRQFEPADSDADGLAQAFTLQFTRLLDALALQLDVFSRWRDALVRADGMDIEALEDDLFAVVQSVSAHWLGDVKAQWLDALLQLHVHRRQFAEAACCKLQLVEFTVGADVEWQLRELRLARDLAAQAQWMDCVFELGERLLALTRRHARWAAYQEALRELGGLSVAASTGTSAGGAASSAFYRVAVGGRLCGDGVREFVYRRSRFLTLGEFVGEMKASLRASHACCDRVDVVPEARAWPPFAEHPTTVFVRISSVDAVVDDPTLFRFATPCTLGASGSAYGPTAQQLKRVTWLRTPHAFPCATTRQRVVDRREELRCPVDNAMDDIRKRGGALRDEIAKEAAGRTDLKTLTLVLKGSVDAQVHGGLPEVLDAFLTQSPPLRDASGGVMGAPESVAKRRELVELLVEFLQLCATALQISRAAFRRAAATTSSDNSASIGSGLNGTTGTPSPGKAVALPLSDADDANVSPLQLEFEKSFATLVTLVTVASASVEHDKEQELVALAQWRQSSV</sequence>
<dbReference type="GO" id="GO:0005085">
    <property type="term" value="F:guanyl-nucleotide exchange factor activity"/>
    <property type="evidence" value="ECO:0007669"/>
    <property type="project" value="InterPro"/>
</dbReference>
<organism evidence="5 6">
    <name type="scientific">Pythium insidiosum</name>
    <name type="common">Pythiosis disease agent</name>
    <dbReference type="NCBI Taxonomy" id="114742"/>
    <lineage>
        <taxon>Eukaryota</taxon>
        <taxon>Sar</taxon>
        <taxon>Stramenopiles</taxon>
        <taxon>Oomycota</taxon>
        <taxon>Peronosporomycetes</taxon>
        <taxon>Pythiales</taxon>
        <taxon>Pythiaceae</taxon>
        <taxon>Pythium</taxon>
    </lineage>
</organism>
<feature type="region of interest" description="Disordered" evidence="2">
    <location>
        <begin position="79"/>
        <end position="98"/>
    </location>
</feature>
<dbReference type="PROSITE" id="PS51651">
    <property type="entry name" value="DOCKER"/>
    <property type="match status" value="1"/>
</dbReference>
<keyword evidence="6" id="KW-1185">Reference proteome</keyword>
<evidence type="ECO:0000259" key="3">
    <source>
        <dbReference type="PROSITE" id="PS51650"/>
    </source>
</evidence>
<accession>A0AAD5Q5P4</accession>
<protein>
    <recommendedName>
        <fullName evidence="7">C2 DOCK-type domain-containing protein</fullName>
    </recommendedName>
</protein>
<gene>
    <name evidence="5" type="ORF">P43SY_002074</name>
</gene>
<dbReference type="InterPro" id="IPR043162">
    <property type="entry name" value="DOCK_C_lobe_C"/>
</dbReference>
<reference evidence="5" key="1">
    <citation type="submission" date="2021-12" db="EMBL/GenBank/DDBJ databases">
        <title>Prjna785345.</title>
        <authorList>
            <person name="Rujirawat T."/>
            <person name="Krajaejun T."/>
        </authorList>
    </citation>
    <scope>NUCLEOTIDE SEQUENCE</scope>
    <source>
        <strain evidence="5">Pi057C3</strain>
    </source>
</reference>
<evidence type="ECO:0000256" key="1">
    <source>
        <dbReference type="PROSITE-ProRule" id="PRU00983"/>
    </source>
</evidence>
<dbReference type="Pfam" id="PF20421">
    <property type="entry name" value="DHR-2_Lobe_C"/>
    <property type="match status" value="1"/>
</dbReference>
<feature type="domain" description="C2 DOCK-type" evidence="3">
    <location>
        <begin position="421"/>
        <end position="607"/>
    </location>
</feature>
<feature type="region of interest" description="Disordered" evidence="2">
    <location>
        <begin position="1142"/>
        <end position="1208"/>
    </location>
</feature>
<feature type="region of interest" description="Disordered" evidence="2">
    <location>
        <begin position="1"/>
        <end position="66"/>
    </location>
</feature>
<dbReference type="InterPro" id="IPR027007">
    <property type="entry name" value="C2_DOCK-type_domain"/>
</dbReference>
<dbReference type="InterPro" id="IPR026791">
    <property type="entry name" value="DOCK"/>
</dbReference>
<comment type="caution">
    <text evidence="5">The sequence shown here is derived from an EMBL/GenBank/DDBJ whole genome shotgun (WGS) entry which is preliminary data.</text>
</comment>
<name>A0AAD5Q5P4_PYTIN</name>
<evidence type="ECO:0000313" key="5">
    <source>
        <dbReference type="EMBL" id="KAJ0392342.1"/>
    </source>
</evidence>
<dbReference type="Pfam" id="PF14429">
    <property type="entry name" value="DOCK-C2"/>
    <property type="match status" value="1"/>
</dbReference>
<comment type="similarity">
    <text evidence="1">Belongs to the DOCK family.</text>
</comment>
<feature type="region of interest" description="Disordered" evidence="2">
    <location>
        <begin position="1877"/>
        <end position="1902"/>
    </location>
</feature>
<dbReference type="Gene3D" id="2.60.40.150">
    <property type="entry name" value="C2 domain"/>
    <property type="match status" value="1"/>
</dbReference>
<proteinExistence type="inferred from homology"/>
<evidence type="ECO:0000256" key="2">
    <source>
        <dbReference type="SAM" id="MobiDB-lite"/>
    </source>
</evidence>
<dbReference type="PROSITE" id="PS51650">
    <property type="entry name" value="C2_DOCK"/>
    <property type="match status" value="1"/>
</dbReference>
<evidence type="ECO:0000259" key="4">
    <source>
        <dbReference type="PROSITE" id="PS51651"/>
    </source>
</evidence>